<dbReference type="Pfam" id="PF07907">
    <property type="entry name" value="YibE_F"/>
    <property type="match status" value="1"/>
</dbReference>
<dbReference type="EMBL" id="AZDJ01000032">
    <property type="protein sequence ID" value="KRK70313.1"/>
    <property type="molecule type" value="Genomic_DNA"/>
</dbReference>
<dbReference type="InterPro" id="IPR012507">
    <property type="entry name" value="YibE_F"/>
</dbReference>
<feature type="chain" id="PRO_5038924867" evidence="2">
    <location>
        <begin position="22"/>
        <end position="345"/>
    </location>
</feature>
<feature type="transmembrane region" description="Helical" evidence="1">
    <location>
        <begin position="107"/>
        <end position="123"/>
    </location>
</feature>
<name>A0A0R1JP12_9LACO</name>
<proteinExistence type="predicted"/>
<evidence type="ECO:0000313" key="4">
    <source>
        <dbReference type="Proteomes" id="UP000051804"/>
    </source>
</evidence>
<evidence type="ECO:0000256" key="1">
    <source>
        <dbReference type="SAM" id="Phobius"/>
    </source>
</evidence>
<gene>
    <name evidence="3" type="ORF">FD02_GL000376</name>
</gene>
<keyword evidence="2" id="KW-0732">Signal</keyword>
<feature type="signal peptide" evidence="2">
    <location>
        <begin position="1"/>
        <end position="21"/>
    </location>
</feature>
<keyword evidence="1" id="KW-0812">Transmembrane</keyword>
<organism evidence="3 4">
    <name type="scientific">Lacticaseibacillus nasuensis JCM 17158</name>
    <dbReference type="NCBI Taxonomy" id="1291734"/>
    <lineage>
        <taxon>Bacteria</taxon>
        <taxon>Bacillati</taxon>
        <taxon>Bacillota</taxon>
        <taxon>Bacilli</taxon>
        <taxon>Lactobacillales</taxon>
        <taxon>Lactobacillaceae</taxon>
        <taxon>Lacticaseibacillus</taxon>
    </lineage>
</organism>
<keyword evidence="1" id="KW-1133">Transmembrane helix</keyword>
<dbReference type="PATRIC" id="fig|1291734.4.peg.390"/>
<sequence length="345" mass="37357">MPLVAFAVVFALARFSAPLYHAPIVQVTALTSSHRQAVVDNFGNHDVTVTQHVTARWLNTKRRGQHVQLTNQYTKSGAVDSPVAKGQQLFVTHGSRTWQVSDHKRDGVVLGLFAMTLTLLLLVMRRRFWLTAASIGLNTLLFWAALHIEVASHQELAFVLFAALAVAFTVATTLFITRWTWLTVVVSTSTILATAAAVLIGYTVFAATGYRGIHLETVKYVTQAPQLLFFVQVIIGSLGAVMDECADIAVALFQLPGPARARFNAGLSIGRNVMGPLIAVLFMLFIAETLTEAVLWLRNGNAISTTVAWVMGLGFAQSLVSAFGIVLAVPLTSGLAAWLAKEVRA</sequence>
<accession>A0A0R1JP12</accession>
<feature type="transmembrane region" description="Helical" evidence="1">
    <location>
        <begin position="227"/>
        <end position="253"/>
    </location>
</feature>
<feature type="transmembrane region" description="Helical" evidence="1">
    <location>
        <begin position="158"/>
        <end position="177"/>
    </location>
</feature>
<protein>
    <submittedName>
        <fullName evidence="3">Multitransmembrane protein</fullName>
    </submittedName>
</protein>
<feature type="transmembrane region" description="Helical" evidence="1">
    <location>
        <begin position="184"/>
        <end position="207"/>
    </location>
</feature>
<evidence type="ECO:0000256" key="2">
    <source>
        <dbReference type="SAM" id="SignalP"/>
    </source>
</evidence>
<keyword evidence="4" id="KW-1185">Reference proteome</keyword>
<evidence type="ECO:0000313" key="3">
    <source>
        <dbReference type="EMBL" id="KRK70313.1"/>
    </source>
</evidence>
<dbReference type="PANTHER" id="PTHR41771">
    <property type="entry name" value="MEMBRANE PROTEIN-RELATED"/>
    <property type="match status" value="1"/>
</dbReference>
<feature type="transmembrane region" description="Helical" evidence="1">
    <location>
        <begin position="307"/>
        <end position="340"/>
    </location>
</feature>
<comment type="caution">
    <text evidence="3">The sequence shown here is derived from an EMBL/GenBank/DDBJ whole genome shotgun (WGS) entry which is preliminary data.</text>
</comment>
<dbReference type="AlphaFoldDB" id="A0A0R1JP12"/>
<feature type="transmembrane region" description="Helical" evidence="1">
    <location>
        <begin position="128"/>
        <end position="146"/>
    </location>
</feature>
<keyword evidence="1" id="KW-0472">Membrane</keyword>
<dbReference type="PANTHER" id="PTHR41771:SF1">
    <property type="entry name" value="MEMBRANE PROTEIN"/>
    <property type="match status" value="1"/>
</dbReference>
<dbReference type="Proteomes" id="UP000051804">
    <property type="component" value="Unassembled WGS sequence"/>
</dbReference>
<reference evidence="3 4" key="1">
    <citation type="journal article" date="2015" name="Genome Announc.">
        <title>Expanding the biotechnology potential of lactobacilli through comparative genomics of 213 strains and associated genera.</title>
        <authorList>
            <person name="Sun Z."/>
            <person name="Harris H.M."/>
            <person name="McCann A."/>
            <person name="Guo C."/>
            <person name="Argimon S."/>
            <person name="Zhang W."/>
            <person name="Yang X."/>
            <person name="Jeffery I.B."/>
            <person name="Cooney J.C."/>
            <person name="Kagawa T.F."/>
            <person name="Liu W."/>
            <person name="Song Y."/>
            <person name="Salvetti E."/>
            <person name="Wrobel A."/>
            <person name="Rasinkangas P."/>
            <person name="Parkhill J."/>
            <person name="Rea M.C."/>
            <person name="O'Sullivan O."/>
            <person name="Ritari J."/>
            <person name="Douillard F.P."/>
            <person name="Paul Ross R."/>
            <person name="Yang R."/>
            <person name="Briner A.E."/>
            <person name="Felis G.E."/>
            <person name="de Vos W.M."/>
            <person name="Barrangou R."/>
            <person name="Klaenhammer T.R."/>
            <person name="Caufield P.W."/>
            <person name="Cui Y."/>
            <person name="Zhang H."/>
            <person name="O'Toole P.W."/>
        </authorList>
    </citation>
    <scope>NUCLEOTIDE SEQUENCE [LARGE SCALE GENOMIC DNA]</scope>
    <source>
        <strain evidence="3 4">JCM 17158</strain>
    </source>
</reference>
<feature type="transmembrane region" description="Helical" evidence="1">
    <location>
        <begin position="265"/>
        <end position="287"/>
    </location>
</feature>
<dbReference type="STRING" id="1291734.FD02_GL000376"/>